<dbReference type="InterPro" id="IPR002645">
    <property type="entry name" value="STAS_dom"/>
</dbReference>
<comment type="caution">
    <text evidence="3">The sequence shown here is derived from an EMBL/GenBank/DDBJ whole genome shotgun (WGS) entry which is preliminary data.</text>
</comment>
<dbReference type="NCBIfam" id="TIGR00377">
    <property type="entry name" value="ant_ant_sig"/>
    <property type="match status" value="1"/>
</dbReference>
<dbReference type="GO" id="GO:0043856">
    <property type="term" value="F:anti-sigma factor antagonist activity"/>
    <property type="evidence" value="ECO:0007669"/>
    <property type="project" value="InterPro"/>
</dbReference>
<dbReference type="SUPFAM" id="SSF52091">
    <property type="entry name" value="SpoIIaa-like"/>
    <property type="match status" value="1"/>
</dbReference>
<evidence type="ECO:0000256" key="1">
    <source>
        <dbReference type="ARBA" id="ARBA00009013"/>
    </source>
</evidence>
<dbReference type="PANTHER" id="PTHR33495:SF2">
    <property type="entry name" value="ANTI-SIGMA FACTOR ANTAGONIST TM_1081-RELATED"/>
    <property type="match status" value="1"/>
</dbReference>
<accession>A0A645IEH0</accession>
<proteinExistence type="inferred from homology"/>
<dbReference type="EMBL" id="VSSQ01111539">
    <property type="protein sequence ID" value="MPN48849.1"/>
    <property type="molecule type" value="Genomic_DNA"/>
</dbReference>
<dbReference type="InterPro" id="IPR036513">
    <property type="entry name" value="STAS_dom_sf"/>
</dbReference>
<evidence type="ECO:0000259" key="2">
    <source>
        <dbReference type="PROSITE" id="PS50801"/>
    </source>
</evidence>
<dbReference type="Gene3D" id="3.30.750.24">
    <property type="entry name" value="STAS domain"/>
    <property type="match status" value="1"/>
</dbReference>
<dbReference type="InterPro" id="IPR003658">
    <property type="entry name" value="Anti-sigma_ant"/>
</dbReference>
<comment type="similarity">
    <text evidence="1">Belongs to the anti-sigma-factor antagonist family.</text>
</comment>
<protein>
    <recommendedName>
        <fullName evidence="2">STAS domain-containing protein</fullName>
    </recommendedName>
</protein>
<dbReference type="PANTHER" id="PTHR33495">
    <property type="entry name" value="ANTI-SIGMA FACTOR ANTAGONIST TM_1081-RELATED-RELATED"/>
    <property type="match status" value="1"/>
</dbReference>
<dbReference type="Pfam" id="PF01740">
    <property type="entry name" value="STAS"/>
    <property type="match status" value="1"/>
</dbReference>
<feature type="domain" description="STAS" evidence="2">
    <location>
        <begin position="1"/>
        <end position="100"/>
    </location>
</feature>
<name>A0A645IEH0_9ZZZZ</name>
<reference evidence="3" key="1">
    <citation type="submission" date="2019-08" db="EMBL/GenBank/DDBJ databases">
        <authorList>
            <person name="Kucharzyk K."/>
            <person name="Murdoch R.W."/>
            <person name="Higgins S."/>
            <person name="Loffler F."/>
        </authorList>
    </citation>
    <scope>NUCLEOTIDE SEQUENCE</scope>
</reference>
<dbReference type="CDD" id="cd07043">
    <property type="entry name" value="STAS_anti-anti-sigma_factors"/>
    <property type="match status" value="1"/>
</dbReference>
<organism evidence="3">
    <name type="scientific">bioreactor metagenome</name>
    <dbReference type="NCBI Taxonomy" id="1076179"/>
    <lineage>
        <taxon>unclassified sequences</taxon>
        <taxon>metagenomes</taxon>
        <taxon>ecological metagenomes</taxon>
    </lineage>
</organism>
<gene>
    <name evidence="3" type="ORF">SDC9_196461</name>
</gene>
<sequence length="100" mass="11136">MEIRIKDNGDETLFKIIGRLDTATAGEFEKAIAPLIAGNMQKVVIECNEFEYISSSGLRLFLTLQKTAAKKGGKVIIRAMNADIKNVFDMTGFTNLFIFE</sequence>
<dbReference type="PROSITE" id="PS50801">
    <property type="entry name" value="STAS"/>
    <property type="match status" value="1"/>
</dbReference>
<dbReference type="AlphaFoldDB" id="A0A645IEH0"/>
<evidence type="ECO:0000313" key="3">
    <source>
        <dbReference type="EMBL" id="MPN48849.1"/>
    </source>
</evidence>